<feature type="region of interest" description="Disordered" evidence="1">
    <location>
        <begin position="92"/>
        <end position="120"/>
    </location>
</feature>
<dbReference type="OrthoDB" id="10605660at2759"/>
<feature type="region of interest" description="Disordered" evidence="1">
    <location>
        <begin position="1"/>
        <end position="40"/>
    </location>
</feature>
<accession>A0A427YW74</accession>
<organism evidence="2 3">
    <name type="scientific">Saitozyma podzolica</name>
    <dbReference type="NCBI Taxonomy" id="1890683"/>
    <lineage>
        <taxon>Eukaryota</taxon>
        <taxon>Fungi</taxon>
        <taxon>Dikarya</taxon>
        <taxon>Basidiomycota</taxon>
        <taxon>Agaricomycotina</taxon>
        <taxon>Tremellomycetes</taxon>
        <taxon>Tremellales</taxon>
        <taxon>Trimorphomycetaceae</taxon>
        <taxon>Saitozyma</taxon>
    </lineage>
</organism>
<evidence type="ECO:0000313" key="3">
    <source>
        <dbReference type="Proteomes" id="UP000279259"/>
    </source>
</evidence>
<reference evidence="2 3" key="1">
    <citation type="submission" date="2018-11" db="EMBL/GenBank/DDBJ databases">
        <title>Genome sequence of Saitozyma podzolica DSM 27192.</title>
        <authorList>
            <person name="Aliyu H."/>
            <person name="Gorte O."/>
            <person name="Ochsenreither K."/>
        </authorList>
    </citation>
    <scope>NUCLEOTIDE SEQUENCE [LARGE SCALE GENOMIC DNA]</scope>
    <source>
        <strain evidence="2 3">DSM 27192</strain>
    </source>
</reference>
<feature type="compositionally biased region" description="Polar residues" evidence="1">
    <location>
        <begin position="21"/>
        <end position="40"/>
    </location>
</feature>
<protein>
    <submittedName>
        <fullName evidence="2">Uncharacterized protein</fullName>
    </submittedName>
</protein>
<proteinExistence type="predicted"/>
<feature type="region of interest" description="Disordered" evidence="1">
    <location>
        <begin position="59"/>
        <end position="80"/>
    </location>
</feature>
<feature type="compositionally biased region" description="Polar residues" evidence="1">
    <location>
        <begin position="59"/>
        <end position="69"/>
    </location>
</feature>
<keyword evidence="3" id="KW-1185">Reference proteome</keyword>
<feature type="compositionally biased region" description="Polar residues" evidence="1">
    <location>
        <begin position="1"/>
        <end position="11"/>
    </location>
</feature>
<dbReference type="EMBL" id="RSCD01000001">
    <property type="protein sequence ID" value="RSH95286.1"/>
    <property type="molecule type" value="Genomic_DNA"/>
</dbReference>
<dbReference type="AlphaFoldDB" id="A0A427YW74"/>
<name>A0A427YW74_9TREE</name>
<sequence>MQGSLFPSTCTGFDGPAAPPCSSSPLRASTSTRYNDSLPSPFSTFDLENTTSTSFILLNPSDASLSDTPADQDFPPPPHLLGPDDLAVLGPLDLAGCPQSTPVRRRRELRPSSSLWKKGA</sequence>
<comment type="caution">
    <text evidence="2">The sequence shown here is derived from an EMBL/GenBank/DDBJ whole genome shotgun (WGS) entry which is preliminary data.</text>
</comment>
<feature type="compositionally biased region" description="Low complexity" evidence="1">
    <location>
        <begin position="111"/>
        <end position="120"/>
    </location>
</feature>
<gene>
    <name evidence="2" type="ORF">EHS25_000373</name>
</gene>
<evidence type="ECO:0000313" key="2">
    <source>
        <dbReference type="EMBL" id="RSH95286.1"/>
    </source>
</evidence>
<dbReference type="Proteomes" id="UP000279259">
    <property type="component" value="Unassembled WGS sequence"/>
</dbReference>
<evidence type="ECO:0000256" key="1">
    <source>
        <dbReference type="SAM" id="MobiDB-lite"/>
    </source>
</evidence>